<dbReference type="Proteomes" id="UP000191024">
    <property type="component" value="Chromosome C"/>
</dbReference>
<keyword evidence="2" id="KW-0479">Metal-binding</keyword>
<dbReference type="InterPro" id="IPR007219">
    <property type="entry name" value="XnlR_reg_dom"/>
</dbReference>
<feature type="region of interest" description="Disordered" evidence="8">
    <location>
        <begin position="154"/>
        <end position="188"/>
    </location>
</feature>
<evidence type="ECO:0000256" key="1">
    <source>
        <dbReference type="ARBA" id="ARBA00004123"/>
    </source>
</evidence>
<keyword evidence="4" id="KW-0805">Transcription regulation</keyword>
<protein>
    <submittedName>
        <fullName evidence="10">LAMI_0C06238g1_1</fullName>
    </submittedName>
</protein>
<feature type="compositionally biased region" description="Basic and acidic residues" evidence="8">
    <location>
        <begin position="756"/>
        <end position="767"/>
    </location>
</feature>
<dbReference type="PANTHER" id="PTHR47782:SF12">
    <property type="entry name" value="ZN(II)2CYS6 TRANSCRIPTION FACTOR (EUROFUNG)"/>
    <property type="match status" value="1"/>
</dbReference>
<dbReference type="GO" id="GO:0045944">
    <property type="term" value="P:positive regulation of transcription by RNA polymerase II"/>
    <property type="evidence" value="ECO:0007669"/>
    <property type="project" value="TreeGrafter"/>
</dbReference>
<dbReference type="InterPro" id="IPR052202">
    <property type="entry name" value="Yeast_MetPath_Reg"/>
</dbReference>
<accession>A0A1G4J3L0</accession>
<evidence type="ECO:0000256" key="8">
    <source>
        <dbReference type="SAM" id="MobiDB-lite"/>
    </source>
</evidence>
<feature type="compositionally biased region" description="Basic and acidic residues" evidence="8">
    <location>
        <begin position="86"/>
        <end position="102"/>
    </location>
</feature>
<evidence type="ECO:0000256" key="7">
    <source>
        <dbReference type="ARBA" id="ARBA00023242"/>
    </source>
</evidence>
<dbReference type="SMART" id="SM00066">
    <property type="entry name" value="GAL4"/>
    <property type="match status" value="1"/>
</dbReference>
<evidence type="ECO:0000313" key="11">
    <source>
        <dbReference type="Proteomes" id="UP000191024"/>
    </source>
</evidence>
<dbReference type="GO" id="GO:0000981">
    <property type="term" value="F:DNA-binding transcription factor activity, RNA polymerase II-specific"/>
    <property type="evidence" value="ECO:0007669"/>
    <property type="project" value="InterPro"/>
</dbReference>
<feature type="domain" description="Zn(2)-C6 fungal-type" evidence="9">
    <location>
        <begin position="40"/>
        <end position="70"/>
    </location>
</feature>
<dbReference type="InterPro" id="IPR036864">
    <property type="entry name" value="Zn2-C6_fun-type_DNA-bd_sf"/>
</dbReference>
<dbReference type="CDD" id="cd12148">
    <property type="entry name" value="fungal_TF_MHR"/>
    <property type="match status" value="1"/>
</dbReference>
<dbReference type="Pfam" id="PF00172">
    <property type="entry name" value="Zn_clus"/>
    <property type="match status" value="1"/>
</dbReference>
<dbReference type="Gene3D" id="4.10.240.10">
    <property type="entry name" value="Zn(2)-C6 fungal-type DNA-binding domain"/>
    <property type="match status" value="1"/>
</dbReference>
<feature type="region of interest" description="Disordered" evidence="8">
    <location>
        <begin position="783"/>
        <end position="802"/>
    </location>
</feature>
<feature type="region of interest" description="Disordered" evidence="8">
    <location>
        <begin position="749"/>
        <end position="770"/>
    </location>
</feature>
<dbReference type="GO" id="GO:0043565">
    <property type="term" value="F:sequence-specific DNA binding"/>
    <property type="evidence" value="ECO:0007669"/>
    <property type="project" value="TreeGrafter"/>
</dbReference>
<dbReference type="GO" id="GO:0005634">
    <property type="term" value="C:nucleus"/>
    <property type="evidence" value="ECO:0007669"/>
    <property type="project" value="UniProtKB-SubCell"/>
</dbReference>
<evidence type="ECO:0000313" key="10">
    <source>
        <dbReference type="EMBL" id="SCU84101.1"/>
    </source>
</evidence>
<keyword evidence="7" id="KW-0539">Nucleus</keyword>
<comment type="subcellular location">
    <subcellularLocation>
        <location evidence="1">Nucleus</location>
    </subcellularLocation>
</comment>
<reference evidence="11" key="1">
    <citation type="submission" date="2016-03" db="EMBL/GenBank/DDBJ databases">
        <authorList>
            <person name="Devillers H."/>
        </authorList>
    </citation>
    <scope>NUCLEOTIDE SEQUENCE [LARGE SCALE GENOMIC DNA]</scope>
</reference>
<dbReference type="PANTHER" id="PTHR47782">
    <property type="entry name" value="ZN(II)2CYS6 TRANSCRIPTION FACTOR (EUROFUNG)-RELATED"/>
    <property type="match status" value="1"/>
</dbReference>
<feature type="compositionally biased region" description="Low complexity" evidence="8">
    <location>
        <begin position="154"/>
        <end position="170"/>
    </location>
</feature>
<evidence type="ECO:0000259" key="9">
    <source>
        <dbReference type="PROSITE" id="PS50048"/>
    </source>
</evidence>
<organism evidence="10 11">
    <name type="scientific">Lachancea mirantina</name>
    <dbReference type="NCBI Taxonomy" id="1230905"/>
    <lineage>
        <taxon>Eukaryota</taxon>
        <taxon>Fungi</taxon>
        <taxon>Dikarya</taxon>
        <taxon>Ascomycota</taxon>
        <taxon>Saccharomycotina</taxon>
        <taxon>Saccharomycetes</taxon>
        <taxon>Saccharomycetales</taxon>
        <taxon>Saccharomycetaceae</taxon>
        <taxon>Lachancea</taxon>
    </lineage>
</organism>
<dbReference type="InterPro" id="IPR001138">
    <property type="entry name" value="Zn2Cys6_DnaBD"/>
</dbReference>
<evidence type="ECO:0000256" key="5">
    <source>
        <dbReference type="ARBA" id="ARBA00023125"/>
    </source>
</evidence>
<dbReference type="GO" id="GO:0006351">
    <property type="term" value="P:DNA-templated transcription"/>
    <property type="evidence" value="ECO:0007669"/>
    <property type="project" value="InterPro"/>
</dbReference>
<keyword evidence="6" id="KW-0804">Transcription</keyword>
<dbReference type="GO" id="GO:0008270">
    <property type="term" value="F:zinc ion binding"/>
    <property type="evidence" value="ECO:0007669"/>
    <property type="project" value="InterPro"/>
</dbReference>
<evidence type="ECO:0000256" key="2">
    <source>
        <dbReference type="ARBA" id="ARBA00022723"/>
    </source>
</evidence>
<dbReference type="PROSITE" id="PS50048">
    <property type="entry name" value="ZN2_CY6_FUNGAL_2"/>
    <property type="match status" value="1"/>
</dbReference>
<evidence type="ECO:0000256" key="4">
    <source>
        <dbReference type="ARBA" id="ARBA00023015"/>
    </source>
</evidence>
<evidence type="ECO:0000256" key="3">
    <source>
        <dbReference type="ARBA" id="ARBA00022833"/>
    </source>
</evidence>
<dbReference type="EMBL" id="LT598466">
    <property type="protein sequence ID" value="SCU84101.1"/>
    <property type="molecule type" value="Genomic_DNA"/>
</dbReference>
<name>A0A1G4J3L0_9SACH</name>
<dbReference type="OrthoDB" id="2399539at2759"/>
<keyword evidence="5" id="KW-0238">DNA-binding</keyword>
<evidence type="ECO:0000256" key="6">
    <source>
        <dbReference type="ARBA" id="ARBA00023163"/>
    </source>
</evidence>
<sequence>MGRPRKEVSQKIFENFQMELELAGQDVDLLLKDKRGRSRACLLCRRRKRRCDQKLPSCTMCLKAGVKCIQPVNYSSRSAPDSPSPGHREDSEMPDVNDEKDSVGNGGKGGQKDEYTRFLERKLRYLERLINLPPDSAPYRERWNNYKHISHLMGNNNTSSSNAGSEAESSPFQFPPVGKPESAASSPILPPPTRVKFFPLQNEPFGSSERPSSPAAHNRAHLSALASDSLESIDFSSCIFAKYNVMEFSSYNPAFEFDEKLSRTLLDIFFSRLQFKYPLLDEQEIYSFHSDFISNNVHSYSNREFHFACGRMWLIFSIGACLHKSTGKYRGLPPGRYFSTAIRHITRCGSSLTYIQQVEVLTLLVLYIIRTDCDSIGPYNIIKDVMTICKDKLFLNQWKEQDIFASKKLRLFWCVYLLERMICVAVGKPYTIAESEINLPLFDEGSFNTNSIHDQTRHKRGVHFINQSLQLRRIESQFVETLQIIPQTPAKKKTSMRKPDELAAQLPQVKDFFRQLEIWRSNCSVSHVRNFENETLKLYYYRSVRLLIQPYLEFLEPKNRLFRECQAAAGQICQLYKIFHQKTAFGHSTPAVHTIFVAGTTLIYCMWLARNLDDERRRKLGDSSRHTRPLVSGSLFSTLDDLRACSVCLYVMAERSKFAITFRDTFDHLMNATVGNLIERCGPDSSELIYVQGDGDSDVDAAGFAINSEAVSMEEGTFSSKEKHGGGMPPAMERTYGTLQANEHAGFVENSQMDPEEQKQLKKKRDDVEEAVPKSLTSLLAGNSAATDKANQSGVVDSKAVTGDKDAARSVKERYIVQKPLNAAESNWETFQQQALMQQHHAQQTLQAYLASLNGKVSPQTNYRPAKDINTNNGKFDSQAAASNITKSVDAKAVGQGIETENSKPAGINASAASCYPRPLSNVNANSKTTLTSTGLAPLSAFPQNFSSDGIMFHNGAHTMINNISSWTSDSVENLLNEHMGQNQLSKDFVPSNSTGYNVTFGNWPTPQDRSSKMDSNTIASVPSGGVETNKVNPAVPNHAWGHVDGIQVDHVLGSPVEEFWTVNDDYGFLA</sequence>
<dbReference type="SUPFAM" id="SSF57701">
    <property type="entry name" value="Zn2/Cys6 DNA-binding domain"/>
    <property type="match status" value="1"/>
</dbReference>
<dbReference type="AlphaFoldDB" id="A0A1G4J3L0"/>
<keyword evidence="11" id="KW-1185">Reference proteome</keyword>
<keyword evidence="3" id="KW-0862">Zinc</keyword>
<feature type="region of interest" description="Disordered" evidence="8">
    <location>
        <begin position="74"/>
        <end position="114"/>
    </location>
</feature>
<dbReference type="Pfam" id="PF04082">
    <property type="entry name" value="Fungal_trans"/>
    <property type="match status" value="1"/>
</dbReference>
<feature type="compositionally biased region" description="Polar residues" evidence="8">
    <location>
        <begin position="783"/>
        <end position="795"/>
    </location>
</feature>
<dbReference type="PROSITE" id="PS00463">
    <property type="entry name" value="ZN2_CY6_FUNGAL_1"/>
    <property type="match status" value="1"/>
</dbReference>
<proteinExistence type="predicted"/>
<gene>
    <name evidence="10" type="ORF">LAMI_0C06238G</name>
</gene>